<dbReference type="EMBL" id="GBXM01058556">
    <property type="protein sequence ID" value="JAH50021.1"/>
    <property type="molecule type" value="Transcribed_RNA"/>
</dbReference>
<sequence>MEEMREKAKVFPASKLCKEPQEEMTGQRHCNAKA</sequence>
<dbReference type="AlphaFoldDB" id="A0A0E9T8Q5"/>
<reference evidence="1" key="1">
    <citation type="submission" date="2014-11" db="EMBL/GenBank/DDBJ databases">
        <authorList>
            <person name="Amaro Gonzalez C."/>
        </authorList>
    </citation>
    <scope>NUCLEOTIDE SEQUENCE</scope>
</reference>
<proteinExistence type="predicted"/>
<organism evidence="1">
    <name type="scientific">Anguilla anguilla</name>
    <name type="common">European freshwater eel</name>
    <name type="synonym">Muraena anguilla</name>
    <dbReference type="NCBI Taxonomy" id="7936"/>
    <lineage>
        <taxon>Eukaryota</taxon>
        <taxon>Metazoa</taxon>
        <taxon>Chordata</taxon>
        <taxon>Craniata</taxon>
        <taxon>Vertebrata</taxon>
        <taxon>Euteleostomi</taxon>
        <taxon>Actinopterygii</taxon>
        <taxon>Neopterygii</taxon>
        <taxon>Teleostei</taxon>
        <taxon>Anguilliformes</taxon>
        <taxon>Anguillidae</taxon>
        <taxon>Anguilla</taxon>
    </lineage>
</organism>
<accession>A0A0E9T8Q5</accession>
<reference evidence="1" key="2">
    <citation type="journal article" date="2015" name="Fish Shellfish Immunol.">
        <title>Early steps in the European eel (Anguilla anguilla)-Vibrio vulnificus interaction in the gills: Role of the RtxA13 toxin.</title>
        <authorList>
            <person name="Callol A."/>
            <person name="Pajuelo D."/>
            <person name="Ebbesson L."/>
            <person name="Teles M."/>
            <person name="MacKenzie S."/>
            <person name="Amaro C."/>
        </authorList>
    </citation>
    <scope>NUCLEOTIDE SEQUENCE</scope>
</reference>
<name>A0A0E9T8Q5_ANGAN</name>
<protein>
    <submittedName>
        <fullName evidence="1">Uncharacterized protein</fullName>
    </submittedName>
</protein>
<evidence type="ECO:0000313" key="1">
    <source>
        <dbReference type="EMBL" id="JAH50021.1"/>
    </source>
</evidence>